<dbReference type="GO" id="GO:0008270">
    <property type="term" value="F:zinc ion binding"/>
    <property type="evidence" value="ECO:0007669"/>
    <property type="project" value="UniProtKB-KW"/>
</dbReference>
<keyword evidence="2" id="KW-0812">Transmembrane</keyword>
<keyword evidence="3" id="KW-0479">Metal-binding</keyword>
<protein>
    <recommendedName>
        <fullName evidence="9">3CxxC-type domain-containing protein</fullName>
    </recommendedName>
</protein>
<dbReference type="EMBL" id="CAJNYT010000239">
    <property type="protein sequence ID" value="CAF3339457.1"/>
    <property type="molecule type" value="Genomic_DNA"/>
</dbReference>
<dbReference type="Proteomes" id="UP000663851">
    <property type="component" value="Unassembled WGS sequence"/>
</dbReference>
<dbReference type="PANTHER" id="PTHR14402">
    <property type="entry name" value="RECEPTOR TRANSPORTING PROTEIN"/>
    <property type="match status" value="1"/>
</dbReference>
<name>A0A820SDU3_9BILA</name>
<sequence>MTGPVHQFTRQHSTTSTNSKMDKTYPSETGTSETVIEQVQIEIIPDDGHHEEKLFSKRKNTSSDHDSGAEDIEQQLDDMCIRDENDQEDQSSENSFGPRHDDGFYDDETTHNSNRLIMQNDVELAKRIPDEMKKDLCADTRVACHGEFARLISVPLALRDRHHFRLYAAEEIINIPFMNLPYQWSKVDNAKAQFKCPNERCRHVWTSMRARILFSVTSPDDGCIVLKIFGQNCKSCRTYSQALWYIDEICRVMKNFACVFYENYYPDMLDDPYLQNAGLVQNDQLPASVKRHDPYQRKGKMSAPHVKEYCEACRHGICFI</sequence>
<evidence type="ECO:0000256" key="3">
    <source>
        <dbReference type="ARBA" id="ARBA00022723"/>
    </source>
</evidence>
<dbReference type="EMBL" id="CAJOBP010005534">
    <property type="protein sequence ID" value="CAF4471981.1"/>
    <property type="molecule type" value="Genomic_DNA"/>
</dbReference>
<keyword evidence="6" id="KW-1133">Transmembrane helix</keyword>
<dbReference type="EMBL" id="CAJOBO010002506">
    <property type="protein sequence ID" value="CAF4454667.1"/>
    <property type="molecule type" value="Genomic_DNA"/>
</dbReference>
<dbReference type="Proteomes" id="UP000663872">
    <property type="component" value="Unassembled WGS sequence"/>
</dbReference>
<keyword evidence="17" id="KW-1185">Reference proteome</keyword>
<dbReference type="EMBL" id="CAJOBR010005728">
    <property type="protein sequence ID" value="CAF4827007.1"/>
    <property type="molecule type" value="Genomic_DNA"/>
</dbReference>
<evidence type="ECO:0000313" key="10">
    <source>
        <dbReference type="EMBL" id="CAF3174594.1"/>
    </source>
</evidence>
<dbReference type="PANTHER" id="PTHR14402:SF10">
    <property type="entry name" value="3CXXC-TYPE DOMAIN-CONTAINING PROTEIN"/>
    <property type="match status" value="1"/>
</dbReference>
<dbReference type="GO" id="GO:0016020">
    <property type="term" value="C:membrane"/>
    <property type="evidence" value="ECO:0007669"/>
    <property type="project" value="UniProtKB-SubCell"/>
</dbReference>
<dbReference type="Proteomes" id="UP000663873">
    <property type="component" value="Unassembled WGS sequence"/>
</dbReference>
<dbReference type="InterPro" id="IPR026096">
    <property type="entry name" value="R-trans_p"/>
</dbReference>
<evidence type="ECO:0000313" key="12">
    <source>
        <dbReference type="EMBL" id="CAF3546059.1"/>
    </source>
</evidence>
<proteinExistence type="predicted"/>
<evidence type="ECO:0000256" key="1">
    <source>
        <dbReference type="ARBA" id="ARBA00004167"/>
    </source>
</evidence>
<feature type="region of interest" description="Disordered" evidence="8">
    <location>
        <begin position="1"/>
        <end position="49"/>
    </location>
</feature>
<dbReference type="InterPro" id="IPR027377">
    <property type="entry name" value="ZAR1/RTP1-5-like_Znf-3CxxC"/>
</dbReference>
<comment type="caution">
    <text evidence="13">The sequence shown here is derived from an EMBL/GenBank/DDBJ whole genome shotgun (WGS) entry which is preliminary data.</text>
</comment>
<dbReference type="Proteomes" id="UP000663848">
    <property type="component" value="Unassembled WGS sequence"/>
</dbReference>
<dbReference type="GO" id="GO:0051205">
    <property type="term" value="P:protein insertion into membrane"/>
    <property type="evidence" value="ECO:0007669"/>
    <property type="project" value="TreeGrafter"/>
</dbReference>
<dbReference type="GO" id="GO:0031849">
    <property type="term" value="F:olfactory receptor binding"/>
    <property type="evidence" value="ECO:0007669"/>
    <property type="project" value="TreeGrafter"/>
</dbReference>
<dbReference type="Proteomes" id="UP000663833">
    <property type="component" value="Unassembled WGS sequence"/>
</dbReference>
<evidence type="ECO:0000313" key="13">
    <source>
        <dbReference type="EMBL" id="CAF4454667.1"/>
    </source>
</evidence>
<dbReference type="OrthoDB" id="8121437at2759"/>
<gene>
    <name evidence="11" type="ORF">GRG538_LOCUS4489</name>
    <name evidence="13" type="ORF">HFQ381_LOCUS24160</name>
    <name evidence="12" type="ORF">LUA448_LOCUS27712</name>
    <name evidence="15" type="ORF">QYT958_LOCUS25435</name>
    <name evidence="10" type="ORF">TIS948_LOCUS10998</name>
    <name evidence="14" type="ORF">UJA718_LOCUS24258</name>
</gene>
<evidence type="ECO:0000313" key="17">
    <source>
        <dbReference type="Proteomes" id="UP000663873"/>
    </source>
</evidence>
<evidence type="ECO:0000313" key="16">
    <source>
        <dbReference type="Proteomes" id="UP000663851"/>
    </source>
</evidence>
<evidence type="ECO:0000313" key="11">
    <source>
        <dbReference type="EMBL" id="CAF3339457.1"/>
    </source>
</evidence>
<dbReference type="Proteomes" id="UP000663825">
    <property type="component" value="Unassembled WGS sequence"/>
</dbReference>
<feature type="domain" description="3CxxC-type" evidence="9">
    <location>
        <begin position="189"/>
        <end position="316"/>
    </location>
</feature>
<dbReference type="AlphaFoldDB" id="A0A820SDU3"/>
<evidence type="ECO:0000256" key="5">
    <source>
        <dbReference type="ARBA" id="ARBA00022833"/>
    </source>
</evidence>
<evidence type="ECO:0000256" key="7">
    <source>
        <dbReference type="ARBA" id="ARBA00023136"/>
    </source>
</evidence>
<dbReference type="SMART" id="SM01328">
    <property type="entry name" value="zf-3CxxC"/>
    <property type="match status" value="1"/>
</dbReference>
<evidence type="ECO:0000259" key="9">
    <source>
        <dbReference type="SMART" id="SM01328"/>
    </source>
</evidence>
<evidence type="ECO:0000256" key="8">
    <source>
        <dbReference type="SAM" id="MobiDB-lite"/>
    </source>
</evidence>
<evidence type="ECO:0000256" key="2">
    <source>
        <dbReference type="ARBA" id="ARBA00022692"/>
    </source>
</evidence>
<evidence type="ECO:0000256" key="6">
    <source>
        <dbReference type="ARBA" id="ARBA00022989"/>
    </source>
</evidence>
<evidence type="ECO:0000256" key="4">
    <source>
        <dbReference type="ARBA" id="ARBA00022771"/>
    </source>
</evidence>
<dbReference type="EMBL" id="CAJNXB010001551">
    <property type="protein sequence ID" value="CAF3174594.1"/>
    <property type="molecule type" value="Genomic_DNA"/>
</dbReference>
<dbReference type="EMBL" id="CAJNYD010003839">
    <property type="protein sequence ID" value="CAF3546059.1"/>
    <property type="molecule type" value="Genomic_DNA"/>
</dbReference>
<feature type="region of interest" description="Disordered" evidence="8">
    <location>
        <begin position="85"/>
        <end position="110"/>
    </location>
</feature>
<reference evidence="13" key="1">
    <citation type="submission" date="2021-02" db="EMBL/GenBank/DDBJ databases">
        <authorList>
            <person name="Nowell W R."/>
        </authorList>
    </citation>
    <scope>NUCLEOTIDE SEQUENCE</scope>
</reference>
<keyword evidence="5" id="KW-0862">Zinc</keyword>
<dbReference type="Pfam" id="PF13695">
    <property type="entry name" value="Zn_ribbon_3CxxC"/>
    <property type="match status" value="1"/>
</dbReference>
<dbReference type="GO" id="GO:0006612">
    <property type="term" value="P:protein targeting to membrane"/>
    <property type="evidence" value="ECO:0007669"/>
    <property type="project" value="TreeGrafter"/>
</dbReference>
<organism evidence="13 16">
    <name type="scientific">Rotaria socialis</name>
    <dbReference type="NCBI Taxonomy" id="392032"/>
    <lineage>
        <taxon>Eukaryota</taxon>
        <taxon>Metazoa</taxon>
        <taxon>Spiralia</taxon>
        <taxon>Gnathifera</taxon>
        <taxon>Rotifera</taxon>
        <taxon>Eurotatoria</taxon>
        <taxon>Bdelloidea</taxon>
        <taxon>Philodinida</taxon>
        <taxon>Philodinidae</taxon>
        <taxon>Rotaria</taxon>
    </lineage>
</organism>
<feature type="compositionally biased region" description="Polar residues" evidence="8">
    <location>
        <begin position="8"/>
        <end position="19"/>
    </location>
</feature>
<keyword evidence="7" id="KW-0472">Membrane</keyword>
<evidence type="ECO:0000313" key="15">
    <source>
        <dbReference type="EMBL" id="CAF4827007.1"/>
    </source>
</evidence>
<comment type="subcellular location">
    <subcellularLocation>
        <location evidence="1">Membrane</location>
        <topology evidence="1">Single-pass membrane protein</topology>
    </subcellularLocation>
</comment>
<accession>A0A820SDU3</accession>
<keyword evidence="4" id="KW-0863">Zinc-finger</keyword>
<evidence type="ECO:0000313" key="14">
    <source>
        <dbReference type="EMBL" id="CAF4471981.1"/>
    </source>
</evidence>